<organism evidence="1 4">
    <name type="scientific">Malaciobacter marinus</name>
    <dbReference type="NCBI Taxonomy" id="505249"/>
    <lineage>
        <taxon>Bacteria</taxon>
        <taxon>Pseudomonadati</taxon>
        <taxon>Campylobacterota</taxon>
        <taxon>Epsilonproteobacteria</taxon>
        <taxon>Campylobacterales</taxon>
        <taxon>Arcobacteraceae</taxon>
        <taxon>Malaciobacter</taxon>
    </lineage>
</organism>
<evidence type="ECO:0000313" key="2">
    <source>
        <dbReference type="EMBL" id="PHO14866.1"/>
    </source>
</evidence>
<evidence type="ECO:0000313" key="1">
    <source>
        <dbReference type="EMBL" id="AXX87204.1"/>
    </source>
</evidence>
<reference evidence="2" key="2">
    <citation type="submission" date="2017-09" db="EMBL/GenBank/DDBJ databases">
        <authorList>
            <person name="Perez-Cataluna A."/>
            <person name="Figueras M.J."/>
            <person name="Salas-Masso N."/>
        </authorList>
    </citation>
    <scope>NUCLEOTIDE SEQUENCE</scope>
    <source>
        <strain evidence="2">CECT 7727</strain>
    </source>
</reference>
<dbReference type="Proteomes" id="UP000224740">
    <property type="component" value="Unassembled WGS sequence"/>
</dbReference>
<dbReference type="RefSeq" id="WP_099311537.1">
    <property type="nucleotide sequence ID" value="NZ_CP032101.1"/>
</dbReference>
<accession>A0A347TKS6</accession>
<proteinExistence type="predicted"/>
<evidence type="ECO:0000313" key="3">
    <source>
        <dbReference type="Proteomes" id="UP000224740"/>
    </source>
</evidence>
<dbReference type="EMBL" id="NXAO01000046">
    <property type="protein sequence ID" value="PHO14866.1"/>
    <property type="molecule type" value="Genomic_DNA"/>
</dbReference>
<sequence length="78" mass="9151">MAKQKHKRKIIRSVIDKHTKNGKKEISQLTIKIDKKLDNALIILSNEINISKNRLIEDILYESGILEEVDENYEGEFR</sequence>
<dbReference type="EMBL" id="CP032101">
    <property type="protein sequence ID" value="AXX87204.1"/>
    <property type="molecule type" value="Genomic_DNA"/>
</dbReference>
<evidence type="ECO:0000313" key="4">
    <source>
        <dbReference type="Proteomes" id="UP000264693"/>
    </source>
</evidence>
<keyword evidence="3" id="KW-1185">Reference proteome</keyword>
<dbReference type="Proteomes" id="UP000264693">
    <property type="component" value="Chromosome"/>
</dbReference>
<reference evidence="3" key="1">
    <citation type="submission" date="2017-09" db="EMBL/GenBank/DDBJ databases">
        <title>Arcobacter canalis sp. nov., a new species isolated from a water canal contaminated with urban sewage.</title>
        <authorList>
            <person name="Perez-Cataluna A."/>
            <person name="Salas-Masso N."/>
            <person name="Figueras M.J."/>
        </authorList>
    </citation>
    <scope>NUCLEOTIDE SEQUENCE [LARGE SCALE GENOMIC DNA]</scope>
    <source>
        <strain evidence="3">CECT 7727</strain>
    </source>
</reference>
<protein>
    <submittedName>
        <fullName evidence="1">Uncharacterized protein</fullName>
    </submittedName>
</protein>
<gene>
    <name evidence="1" type="ORF">AMRN_1468</name>
    <name evidence="2" type="ORF">CPH92_09785</name>
</gene>
<dbReference type="KEGG" id="amar:AMRN_1468"/>
<name>A0A347TKS6_9BACT</name>
<reference evidence="1 4" key="3">
    <citation type="submission" date="2018-08" db="EMBL/GenBank/DDBJ databases">
        <title>Complete genome of the Arcobacter marinus type strain JCM 15502.</title>
        <authorList>
            <person name="Miller W.G."/>
            <person name="Yee E."/>
            <person name="Huynh S."/>
            <person name="Parker C.T."/>
        </authorList>
    </citation>
    <scope>NUCLEOTIDE SEQUENCE [LARGE SCALE GENOMIC DNA]</scope>
    <source>
        <strain evidence="1 4">JCM 15502</strain>
    </source>
</reference>
<dbReference type="AlphaFoldDB" id="A0A347TKS6"/>